<reference evidence="2" key="1">
    <citation type="journal article" date="2022" name="Mol. Ecol. Resour.">
        <title>The genomes of chicory, endive, great burdock and yacon provide insights into Asteraceae palaeo-polyploidization history and plant inulin production.</title>
        <authorList>
            <person name="Fan W."/>
            <person name="Wang S."/>
            <person name="Wang H."/>
            <person name="Wang A."/>
            <person name="Jiang F."/>
            <person name="Liu H."/>
            <person name="Zhao H."/>
            <person name="Xu D."/>
            <person name="Zhang Y."/>
        </authorList>
    </citation>
    <scope>NUCLEOTIDE SEQUENCE [LARGE SCALE GENOMIC DNA]</scope>
    <source>
        <strain evidence="2">cv. Punajuju</strain>
    </source>
</reference>
<protein>
    <submittedName>
        <fullName evidence="1">Uncharacterized protein</fullName>
    </submittedName>
</protein>
<accession>A0ACB9CQM5</accession>
<organism evidence="1 2">
    <name type="scientific">Cichorium intybus</name>
    <name type="common">Chicory</name>
    <dbReference type="NCBI Taxonomy" id="13427"/>
    <lineage>
        <taxon>Eukaryota</taxon>
        <taxon>Viridiplantae</taxon>
        <taxon>Streptophyta</taxon>
        <taxon>Embryophyta</taxon>
        <taxon>Tracheophyta</taxon>
        <taxon>Spermatophyta</taxon>
        <taxon>Magnoliopsida</taxon>
        <taxon>eudicotyledons</taxon>
        <taxon>Gunneridae</taxon>
        <taxon>Pentapetalae</taxon>
        <taxon>asterids</taxon>
        <taxon>campanulids</taxon>
        <taxon>Asterales</taxon>
        <taxon>Asteraceae</taxon>
        <taxon>Cichorioideae</taxon>
        <taxon>Cichorieae</taxon>
        <taxon>Cichoriinae</taxon>
        <taxon>Cichorium</taxon>
    </lineage>
</organism>
<name>A0ACB9CQM5_CICIN</name>
<evidence type="ECO:0000313" key="2">
    <source>
        <dbReference type="Proteomes" id="UP001055811"/>
    </source>
</evidence>
<dbReference type="EMBL" id="CM042013">
    <property type="protein sequence ID" value="KAI3736536.1"/>
    <property type="molecule type" value="Genomic_DNA"/>
</dbReference>
<dbReference type="Proteomes" id="UP001055811">
    <property type="component" value="Linkage Group LG05"/>
</dbReference>
<gene>
    <name evidence="1" type="ORF">L2E82_26370</name>
</gene>
<evidence type="ECO:0000313" key="1">
    <source>
        <dbReference type="EMBL" id="KAI3736536.1"/>
    </source>
</evidence>
<sequence length="671" mass="75728">MIHKPSSLLFCILTVVINRKSCSLLQENHCNVNEHSSRSHCMICITVKAKNLMNGECTKSKLWQEVRGWQKQRWNETASRKPKTLTNLFLHLGMSYMLWLQKALMNSKLTHLLHGSLGKSHVDEAERNQILSLKNLKTLHEPGGDSKTLMYVQISPSEQDMSETLSSLNFATRVRGVELGPARKQIDSSELQKLKSSLDKAKQDLKLKDEALKKLEESHLNLEVKIKCKDQMYKSQQDEVAGQLELKAHFYKQLEKKTSQLSDQVKEKETACLTLRRKVVEAEKKLKEITQMFQCELLTCKEKIKELEKRLERQDDDTGSQVQIQEQGRGVENTLTPSSSSCFVNEKVSGAFARVTRSSTKNIINKEQTQRPKERDDELKFWVACGFSADLKCKLPSEDLYVLVSVTCDEDLAAVVEEYDRVSPDAKIRAILCSGNSLKTISPVPSVESLVDFSASKPPPYPVVTNSAVWKGTQQCQAFDFSQYKLPHYPLAGSFHDNPPSSIPSICDLEFELAFVAEFWQENCSIETDTRALEARLLLHKFRNRQKVVNMIATTEHDNGLLFVNKYTALNTIKRTTDSLDSAVHALEKGITKILGSAADSLYGLQIVRFFDPSLLPFNNILTGFLSPIVISFVISMFKGIQSISVVLGFDDDGGVMCSEVIVVHHQQQET</sequence>
<comment type="caution">
    <text evidence="1">The sequence shown here is derived from an EMBL/GenBank/DDBJ whole genome shotgun (WGS) entry which is preliminary data.</text>
</comment>
<proteinExistence type="predicted"/>
<keyword evidence="2" id="KW-1185">Reference proteome</keyword>
<reference evidence="1 2" key="2">
    <citation type="journal article" date="2022" name="Mol. Ecol. Resour.">
        <title>The genomes of chicory, endive, great burdock and yacon provide insights into Asteraceae paleo-polyploidization history and plant inulin production.</title>
        <authorList>
            <person name="Fan W."/>
            <person name="Wang S."/>
            <person name="Wang H."/>
            <person name="Wang A."/>
            <person name="Jiang F."/>
            <person name="Liu H."/>
            <person name="Zhao H."/>
            <person name="Xu D."/>
            <person name="Zhang Y."/>
        </authorList>
    </citation>
    <scope>NUCLEOTIDE SEQUENCE [LARGE SCALE GENOMIC DNA]</scope>
    <source>
        <strain evidence="2">cv. Punajuju</strain>
        <tissue evidence="1">Leaves</tissue>
    </source>
</reference>